<dbReference type="GO" id="GO:0061504">
    <property type="term" value="P:cyclic threonylcarbamoyladenosine biosynthetic process"/>
    <property type="evidence" value="ECO:0007669"/>
    <property type="project" value="TreeGrafter"/>
</dbReference>
<organism evidence="2 3">
    <name type="scientific">Streptomyces phyllanthi</name>
    <dbReference type="NCBI Taxonomy" id="1803180"/>
    <lineage>
        <taxon>Bacteria</taxon>
        <taxon>Bacillati</taxon>
        <taxon>Actinomycetota</taxon>
        <taxon>Actinomycetes</taxon>
        <taxon>Kitasatosporales</taxon>
        <taxon>Streptomycetaceae</taxon>
        <taxon>Streptomyces</taxon>
    </lineage>
</organism>
<keyword evidence="3" id="KW-1185">Reference proteome</keyword>
<dbReference type="Proteomes" id="UP000326979">
    <property type="component" value="Unassembled WGS sequence"/>
</dbReference>
<dbReference type="GO" id="GO:0061503">
    <property type="term" value="F:tRNA threonylcarbamoyladenosine dehydratase"/>
    <property type="evidence" value="ECO:0007669"/>
    <property type="project" value="TreeGrafter"/>
</dbReference>
<dbReference type="RefSeq" id="WP_152781590.1">
    <property type="nucleotide sequence ID" value="NZ_BAABEQ010000029.1"/>
</dbReference>
<comment type="caution">
    <text evidence="2">The sequence shown here is derived from an EMBL/GenBank/DDBJ whole genome shotgun (WGS) entry which is preliminary data.</text>
</comment>
<dbReference type="OrthoDB" id="8773615at2"/>
<dbReference type="InterPro" id="IPR035985">
    <property type="entry name" value="Ubiquitin-activating_enz"/>
</dbReference>
<dbReference type="InterPro" id="IPR000594">
    <property type="entry name" value="ThiF_NAD_FAD-bd"/>
</dbReference>
<evidence type="ECO:0000313" key="3">
    <source>
        <dbReference type="Proteomes" id="UP000326979"/>
    </source>
</evidence>
<dbReference type="SUPFAM" id="SSF69572">
    <property type="entry name" value="Activating enzymes of the ubiquitin-like proteins"/>
    <property type="match status" value="1"/>
</dbReference>
<dbReference type="EMBL" id="VJZE01000031">
    <property type="protein sequence ID" value="MPY39760.1"/>
    <property type="molecule type" value="Genomic_DNA"/>
</dbReference>
<sequence length="461" mass="49717">MNTTTLVLPPDLADALGHLARQPVETGAVLLARRARCSDGGLRLIGVRLVPVPVHTYLSRTDQSMTITSEGFMPALRTAEETESVALWVHTHPSAGSTPRPSRHDTMVDQQLADTFAIRTGTGTYGALILGHHDGHLAFTGHLTGDDQAAIDRIFVAGARFRLLQSFDSAAPDLPHLHDRHIRAFGTDITRVLSQLRIAIVGTGGTGSAVAEQLVRLGVRQFTLIDPDTLSDTNLTRVYGSTPHDVGRHKVDVLADHLRRVAPDVAVAAVVGSVSQLSAARQVVGADIVFGCTDDDAGRMRLSRFSSMYLTPLIDCGVQIDADEHHSVRDIIGRVTVLHPGAACLLCRRRVSPQIAAAQERSPAEQARLQREGYAPVLPGTEPAVIAYTTATAAAAVNELLERLVGYGPEPAPTETLLRIHDRKTSTNTQELQQGHYCTLTDPHSFGDTDRYWGLAWPSTA</sequence>
<proteinExistence type="predicted"/>
<name>A0A5N8VWX4_9ACTN</name>
<accession>A0A5N8VWX4</accession>
<dbReference type="Gene3D" id="3.40.50.720">
    <property type="entry name" value="NAD(P)-binding Rossmann-like Domain"/>
    <property type="match status" value="1"/>
</dbReference>
<evidence type="ECO:0000313" key="2">
    <source>
        <dbReference type="EMBL" id="MPY39760.1"/>
    </source>
</evidence>
<dbReference type="CDD" id="cd01483">
    <property type="entry name" value="E1_enzyme_family"/>
    <property type="match status" value="1"/>
</dbReference>
<dbReference type="PANTHER" id="PTHR43267">
    <property type="entry name" value="TRNA THREONYLCARBAMOYLADENOSINE DEHYDRATASE"/>
    <property type="match status" value="1"/>
</dbReference>
<dbReference type="Pfam" id="PF00899">
    <property type="entry name" value="ThiF"/>
    <property type="match status" value="1"/>
</dbReference>
<dbReference type="GO" id="GO:0008641">
    <property type="term" value="F:ubiquitin-like modifier activating enzyme activity"/>
    <property type="evidence" value="ECO:0007669"/>
    <property type="project" value="InterPro"/>
</dbReference>
<protein>
    <recommendedName>
        <fullName evidence="1">THIF-type NAD/FAD binding fold domain-containing protein</fullName>
    </recommendedName>
</protein>
<dbReference type="PANTHER" id="PTHR43267:SF1">
    <property type="entry name" value="TRNA THREONYLCARBAMOYLADENOSINE DEHYDRATASE"/>
    <property type="match status" value="1"/>
</dbReference>
<reference evidence="2 3" key="1">
    <citation type="submission" date="2019-07" db="EMBL/GenBank/DDBJ databases">
        <title>New species of Amycolatopsis and Streptomyces.</title>
        <authorList>
            <person name="Duangmal K."/>
            <person name="Teo W.F.A."/>
            <person name="Lipun K."/>
        </authorList>
    </citation>
    <scope>NUCLEOTIDE SEQUENCE [LARGE SCALE GENOMIC DNA]</scope>
    <source>
        <strain evidence="2 3">TISTR 2346</strain>
    </source>
</reference>
<feature type="domain" description="THIF-type NAD/FAD binding fold" evidence="1">
    <location>
        <begin position="179"/>
        <end position="432"/>
    </location>
</feature>
<dbReference type="InterPro" id="IPR045886">
    <property type="entry name" value="ThiF/MoeB/HesA"/>
</dbReference>
<dbReference type="AlphaFoldDB" id="A0A5N8VWX4"/>
<gene>
    <name evidence="2" type="ORF">FNH04_07460</name>
</gene>
<evidence type="ECO:0000259" key="1">
    <source>
        <dbReference type="Pfam" id="PF00899"/>
    </source>
</evidence>